<accession>A0AAU9QPY2</accession>
<protein>
    <submittedName>
        <fullName evidence="1">Uncharacterized protein</fullName>
    </submittedName>
</protein>
<reference evidence="1" key="1">
    <citation type="submission" date="2022-01" db="EMBL/GenBank/DDBJ databases">
        <authorList>
            <person name="Lagorce A."/>
        </authorList>
    </citation>
    <scope>NUCLEOTIDE SEQUENCE</scope>
    <source>
        <strain evidence="1">Th15_F1_A12</strain>
    </source>
</reference>
<gene>
    <name evidence="1" type="ORF">THF1A12_320009</name>
</gene>
<dbReference type="EMBL" id="CAKMUD010000086">
    <property type="protein sequence ID" value="CAH1597320.1"/>
    <property type="molecule type" value="Genomic_DNA"/>
</dbReference>
<proteinExistence type="predicted"/>
<comment type="caution">
    <text evidence="1">The sequence shown here is derived from an EMBL/GenBank/DDBJ whole genome shotgun (WGS) entry which is preliminary data.</text>
</comment>
<dbReference type="AlphaFoldDB" id="A0AAU9QPY2"/>
<organism evidence="1 2">
    <name type="scientific">Vibrio jasicida</name>
    <dbReference type="NCBI Taxonomy" id="766224"/>
    <lineage>
        <taxon>Bacteria</taxon>
        <taxon>Pseudomonadati</taxon>
        <taxon>Pseudomonadota</taxon>
        <taxon>Gammaproteobacteria</taxon>
        <taxon>Vibrionales</taxon>
        <taxon>Vibrionaceae</taxon>
        <taxon>Vibrio</taxon>
    </lineage>
</organism>
<name>A0AAU9QPY2_9VIBR</name>
<evidence type="ECO:0000313" key="2">
    <source>
        <dbReference type="Proteomes" id="UP001295462"/>
    </source>
</evidence>
<evidence type="ECO:0000313" key="1">
    <source>
        <dbReference type="EMBL" id="CAH1597320.1"/>
    </source>
</evidence>
<sequence>MIVSPLTIVSINLHYVSVFSVDFFRSLVNTDVPHDTIPLLLESF</sequence>
<dbReference type="Proteomes" id="UP001295462">
    <property type="component" value="Unassembled WGS sequence"/>
</dbReference>